<evidence type="ECO:0000259" key="1">
    <source>
        <dbReference type="PROSITE" id="PS50987"/>
    </source>
</evidence>
<dbReference type="EMBL" id="JAPDDP010000076">
    <property type="protein sequence ID" value="MDA0184462.1"/>
    <property type="molecule type" value="Genomic_DNA"/>
</dbReference>
<dbReference type="InterPro" id="IPR036390">
    <property type="entry name" value="WH_DNA-bd_sf"/>
</dbReference>
<dbReference type="RefSeq" id="WP_270028916.1">
    <property type="nucleotide sequence ID" value="NZ_JAPDDP010000076.1"/>
</dbReference>
<dbReference type="Gene3D" id="1.10.10.10">
    <property type="entry name" value="Winged helix-like DNA-binding domain superfamily/Winged helix DNA-binding domain"/>
    <property type="match status" value="1"/>
</dbReference>
<gene>
    <name evidence="2" type="ORF">OJ997_29425</name>
</gene>
<feature type="domain" description="HTH arsR-type" evidence="1">
    <location>
        <begin position="3"/>
        <end position="98"/>
    </location>
</feature>
<dbReference type="GO" id="GO:0003700">
    <property type="term" value="F:DNA-binding transcription factor activity"/>
    <property type="evidence" value="ECO:0007669"/>
    <property type="project" value="InterPro"/>
</dbReference>
<keyword evidence="3" id="KW-1185">Reference proteome</keyword>
<dbReference type="PROSITE" id="PS50987">
    <property type="entry name" value="HTH_ARSR_2"/>
    <property type="match status" value="1"/>
</dbReference>
<dbReference type="Proteomes" id="UP001147653">
    <property type="component" value="Unassembled WGS sequence"/>
</dbReference>
<dbReference type="AlphaFoldDB" id="A0A9X3NG63"/>
<dbReference type="SUPFAM" id="SSF46785">
    <property type="entry name" value="Winged helix' DNA-binding domain"/>
    <property type="match status" value="1"/>
</dbReference>
<evidence type="ECO:0000313" key="2">
    <source>
        <dbReference type="EMBL" id="MDA0184462.1"/>
    </source>
</evidence>
<dbReference type="InterPro" id="IPR011991">
    <property type="entry name" value="ArsR-like_HTH"/>
</dbReference>
<protein>
    <submittedName>
        <fullName evidence="2">Helix-turn-helix domain-containing protein</fullName>
    </submittedName>
</protein>
<proteinExistence type="predicted"/>
<name>A0A9X3NG63_9ACTN</name>
<dbReference type="SMART" id="SM00418">
    <property type="entry name" value="HTH_ARSR"/>
    <property type="match status" value="1"/>
</dbReference>
<dbReference type="CDD" id="cd00090">
    <property type="entry name" value="HTH_ARSR"/>
    <property type="match status" value="1"/>
</dbReference>
<organism evidence="2 3">
    <name type="scientific">Solirubrobacter phytolaccae</name>
    <dbReference type="NCBI Taxonomy" id="1404360"/>
    <lineage>
        <taxon>Bacteria</taxon>
        <taxon>Bacillati</taxon>
        <taxon>Actinomycetota</taxon>
        <taxon>Thermoleophilia</taxon>
        <taxon>Solirubrobacterales</taxon>
        <taxon>Solirubrobacteraceae</taxon>
        <taxon>Solirubrobacter</taxon>
    </lineage>
</organism>
<accession>A0A9X3NG63</accession>
<evidence type="ECO:0000313" key="3">
    <source>
        <dbReference type="Proteomes" id="UP001147653"/>
    </source>
</evidence>
<dbReference type="InterPro" id="IPR036388">
    <property type="entry name" value="WH-like_DNA-bd_sf"/>
</dbReference>
<dbReference type="InterPro" id="IPR001845">
    <property type="entry name" value="HTH_ArsR_DNA-bd_dom"/>
</dbReference>
<comment type="caution">
    <text evidence="2">The sequence shown here is derived from an EMBL/GenBank/DDBJ whole genome shotgun (WGS) entry which is preliminary data.</text>
</comment>
<reference evidence="2" key="1">
    <citation type="submission" date="2022-10" db="EMBL/GenBank/DDBJ databases">
        <title>The WGS of Solirubrobacter phytolaccae KCTC 29190.</title>
        <authorList>
            <person name="Jiang Z."/>
        </authorList>
    </citation>
    <scope>NUCLEOTIDE SEQUENCE</scope>
    <source>
        <strain evidence="2">KCTC 29190</strain>
    </source>
</reference>
<sequence>MPFDRMPEVTDPKAMRALAHPVRIALLEALTVHGQLTATEAGEIVGESPANASFHLRQLAKYGYVEEAEGGTGRRRPWKRKYLGMSFSEVHEDPETANAARELSRTMTQRYLARAERGLEENRSHPADWRNALGWNQMGLFLTAEELDQLNQEVIQLMLERFGERRIRTETTPEGAERVELLTFAYRV</sequence>
<dbReference type="Pfam" id="PF12840">
    <property type="entry name" value="HTH_20"/>
    <property type="match status" value="1"/>
</dbReference>